<proteinExistence type="inferred from homology"/>
<protein>
    <recommendedName>
        <fullName evidence="4">Large ribosomal subunit protein uL29</fullName>
    </recommendedName>
    <alternativeName>
        <fullName evidence="5">50S ribosomal protein L29</fullName>
    </alternativeName>
</protein>
<name>A0A1F8APU5_9BACT</name>
<comment type="similarity">
    <text evidence="1">Belongs to the universal ribosomal protein uL29 family.</text>
</comment>
<evidence type="ECO:0000256" key="2">
    <source>
        <dbReference type="ARBA" id="ARBA00022980"/>
    </source>
</evidence>
<dbReference type="EMBL" id="MGGW01000021">
    <property type="protein sequence ID" value="OGM53670.1"/>
    <property type="molecule type" value="Genomic_DNA"/>
</dbReference>
<reference evidence="6 7" key="1">
    <citation type="journal article" date="2016" name="Nat. Commun.">
        <title>Thousands of microbial genomes shed light on interconnected biogeochemical processes in an aquifer system.</title>
        <authorList>
            <person name="Anantharaman K."/>
            <person name="Brown C.T."/>
            <person name="Hug L.A."/>
            <person name="Sharon I."/>
            <person name="Castelle C.J."/>
            <person name="Probst A.J."/>
            <person name="Thomas B.C."/>
            <person name="Singh A."/>
            <person name="Wilkins M.J."/>
            <person name="Karaoz U."/>
            <person name="Brodie E.L."/>
            <person name="Williams K.H."/>
            <person name="Hubbard S.S."/>
            <person name="Banfield J.F."/>
        </authorList>
    </citation>
    <scope>NUCLEOTIDE SEQUENCE [LARGE SCALE GENOMIC DNA]</scope>
</reference>
<dbReference type="NCBIfam" id="TIGR00012">
    <property type="entry name" value="L29"/>
    <property type="match status" value="1"/>
</dbReference>
<evidence type="ECO:0000256" key="5">
    <source>
        <dbReference type="ARBA" id="ARBA00035476"/>
    </source>
</evidence>
<dbReference type="InterPro" id="IPR036049">
    <property type="entry name" value="Ribosomal_uL29_sf"/>
</dbReference>
<gene>
    <name evidence="6" type="ORF">A3E44_02200</name>
</gene>
<organism evidence="6 7">
    <name type="scientific">Candidatus Woesebacteria bacterium RIFCSPHIGHO2_12_FULL_41_24</name>
    <dbReference type="NCBI Taxonomy" id="1802510"/>
    <lineage>
        <taxon>Bacteria</taxon>
        <taxon>Candidatus Woeseibacteriota</taxon>
    </lineage>
</organism>
<dbReference type="PROSITE" id="PS00579">
    <property type="entry name" value="RIBOSOMAL_L29"/>
    <property type="match status" value="1"/>
</dbReference>
<dbReference type="GO" id="GO:0006412">
    <property type="term" value="P:translation"/>
    <property type="evidence" value="ECO:0007669"/>
    <property type="project" value="InterPro"/>
</dbReference>
<dbReference type="GO" id="GO:0003735">
    <property type="term" value="F:structural constituent of ribosome"/>
    <property type="evidence" value="ECO:0007669"/>
    <property type="project" value="InterPro"/>
</dbReference>
<dbReference type="AlphaFoldDB" id="A0A1F8APU5"/>
<dbReference type="SUPFAM" id="SSF46561">
    <property type="entry name" value="Ribosomal protein L29 (L29p)"/>
    <property type="match status" value="1"/>
</dbReference>
<dbReference type="InterPro" id="IPR018254">
    <property type="entry name" value="Ribosomal_uL29_CS"/>
</dbReference>
<comment type="caution">
    <text evidence="6">The sequence shown here is derived from an EMBL/GenBank/DDBJ whole genome shotgun (WGS) entry which is preliminary data.</text>
</comment>
<dbReference type="InterPro" id="IPR001854">
    <property type="entry name" value="Ribosomal_uL29"/>
</dbReference>
<keyword evidence="2 6" id="KW-0689">Ribosomal protein</keyword>
<dbReference type="Proteomes" id="UP000178603">
    <property type="component" value="Unassembled WGS sequence"/>
</dbReference>
<evidence type="ECO:0000313" key="6">
    <source>
        <dbReference type="EMBL" id="OGM53670.1"/>
    </source>
</evidence>
<dbReference type="GO" id="GO:1990904">
    <property type="term" value="C:ribonucleoprotein complex"/>
    <property type="evidence" value="ECO:0007669"/>
    <property type="project" value="UniProtKB-KW"/>
</dbReference>
<dbReference type="Pfam" id="PF00831">
    <property type="entry name" value="Ribosomal_L29"/>
    <property type="match status" value="1"/>
</dbReference>
<accession>A0A1F8APU5</accession>
<evidence type="ECO:0000256" key="1">
    <source>
        <dbReference type="ARBA" id="ARBA00009254"/>
    </source>
</evidence>
<evidence type="ECO:0000256" key="4">
    <source>
        <dbReference type="ARBA" id="ARBA00035204"/>
    </source>
</evidence>
<sequence>MKSKDLDGARRKSLKELEEMVIKLEGDKIKEISNKMSAKSKNLKVARNLRKEIAQIKTLIREKQIIETLTKK</sequence>
<evidence type="ECO:0000313" key="7">
    <source>
        <dbReference type="Proteomes" id="UP000178603"/>
    </source>
</evidence>
<evidence type="ECO:0000256" key="3">
    <source>
        <dbReference type="ARBA" id="ARBA00023274"/>
    </source>
</evidence>
<dbReference type="GO" id="GO:0005840">
    <property type="term" value="C:ribosome"/>
    <property type="evidence" value="ECO:0007669"/>
    <property type="project" value="UniProtKB-KW"/>
</dbReference>
<keyword evidence="3" id="KW-0687">Ribonucleoprotein</keyword>
<dbReference type="Gene3D" id="1.10.287.310">
    <property type="match status" value="1"/>
</dbReference>